<dbReference type="AlphaFoldDB" id="A0A967AXD7"/>
<name>A0A967AXD7_9MICO</name>
<proteinExistence type="predicted"/>
<dbReference type="Proteomes" id="UP000744769">
    <property type="component" value="Unassembled WGS sequence"/>
</dbReference>
<dbReference type="EMBL" id="JAAOIV010000002">
    <property type="protein sequence ID" value="NHN54749.1"/>
    <property type="molecule type" value="Genomic_DNA"/>
</dbReference>
<evidence type="ECO:0000313" key="1">
    <source>
        <dbReference type="EMBL" id="NHN54749.1"/>
    </source>
</evidence>
<evidence type="ECO:0000313" key="2">
    <source>
        <dbReference type="Proteomes" id="UP000744769"/>
    </source>
</evidence>
<comment type="caution">
    <text evidence="1">The sequence shown here is derived from an EMBL/GenBank/DDBJ whole genome shotgun (WGS) entry which is preliminary data.</text>
</comment>
<accession>A0A967AXD7</accession>
<sequence length="132" mass="13683">MITLSGCAQSPDSVACPASLAESPVGVTFNDFADGSTVTVEVCAQQTCQRSAAVGTDPSTWVDLHLTRLSTSLHPVKGAKAISVTVRDLSNKVVAQADSVAVHSTVVELAQCREVNFWAALAISPGRVRASS</sequence>
<protein>
    <submittedName>
        <fullName evidence="1">Uncharacterized protein</fullName>
    </submittedName>
</protein>
<dbReference type="RefSeq" id="WP_166192962.1">
    <property type="nucleotide sequence ID" value="NZ_JAAOIV010000002.1"/>
</dbReference>
<reference evidence="1" key="1">
    <citation type="submission" date="2020-03" db="EMBL/GenBank/DDBJ databases">
        <title>Draft sequencing of Calidifontibacter sp. DB0510.</title>
        <authorList>
            <person name="Kim D.-U."/>
        </authorList>
    </citation>
    <scope>NUCLEOTIDE SEQUENCE</scope>
    <source>
        <strain evidence="1">DB0510</strain>
    </source>
</reference>
<keyword evidence="2" id="KW-1185">Reference proteome</keyword>
<organism evidence="1 2">
    <name type="scientific">Metallococcus carri</name>
    <dbReference type="NCBI Taxonomy" id="1656884"/>
    <lineage>
        <taxon>Bacteria</taxon>
        <taxon>Bacillati</taxon>
        <taxon>Actinomycetota</taxon>
        <taxon>Actinomycetes</taxon>
        <taxon>Micrococcales</taxon>
        <taxon>Dermacoccaceae</taxon>
        <taxon>Metallococcus</taxon>
    </lineage>
</organism>
<gene>
    <name evidence="1" type="ORF">G9U51_02995</name>
</gene>